<name>A0A0W8FWR5_9ZZZZ</name>
<comment type="caution">
    <text evidence="3">The sequence shown here is derived from an EMBL/GenBank/DDBJ whole genome shotgun (WGS) entry which is preliminary data.</text>
</comment>
<feature type="transmembrane region" description="Helical" evidence="1">
    <location>
        <begin position="481"/>
        <end position="504"/>
    </location>
</feature>
<feature type="transmembrane region" description="Helical" evidence="1">
    <location>
        <begin position="407"/>
        <end position="425"/>
    </location>
</feature>
<feature type="transmembrane region" description="Helical" evidence="1">
    <location>
        <begin position="516"/>
        <end position="538"/>
    </location>
</feature>
<sequence>MLNYIWMALLFLGIATALTTDIIDESSNKFRNGESLNVIVSSEEPIDQNLEKQKVILKILPKEFNSFYKTGINDTVKQPAQITYNPKKNNYSLFIKIDDDTPQIWKQMAKGSGAEDDLVGTVMLHPQNELSQIIAEIIFEDISFTKMKEVTGATLDYATTAVNIALGLIGIMALWLGIMKIAEEAGLIRMIAKGVRPITKFLFPSVPHDHPAIGSIIMNLSANMLGLGNAATPFGLKAMEQLDELNTEKGTATNAMCMFLAVNTAGLTLIPATAIAVRAAAGSSDPTIIIGTSFFGAFCATTVGILSAKIFETFSLRNLRFREWLQTKIKSIAVFTIVFLAALIFILSGMFATLFSGIDADSFKSIIQIFSTLAIPFIILFFVSYGVIKKVKIYESFVEGAKEGFQIAVRIIPYLVAMLVAIGIFRAGGAMQYLIALVSPATDLIGMPAEALPMAFMRPLSGSGALGVMAEILSVHGADSFIGVLVSTIMGSTETTFYVIAVYFGAVNISKTRYALAAGLLADIAGILGALFIVRFLFG</sequence>
<dbReference type="PANTHER" id="PTHR35793">
    <property type="entry name" value="INNER MEMBRANE PROTEIN YJIG"/>
    <property type="match status" value="1"/>
</dbReference>
<proteinExistence type="predicted"/>
<gene>
    <name evidence="3" type="ORF">ASZ90_004939</name>
</gene>
<evidence type="ECO:0000256" key="1">
    <source>
        <dbReference type="SAM" id="Phobius"/>
    </source>
</evidence>
<dbReference type="PANTHER" id="PTHR35793:SF2">
    <property type="entry name" value="INNER MEMBRANE PROTEIN YJIG"/>
    <property type="match status" value="1"/>
</dbReference>
<feature type="transmembrane region" description="Helical" evidence="1">
    <location>
        <begin position="287"/>
        <end position="311"/>
    </location>
</feature>
<reference evidence="3" key="1">
    <citation type="journal article" date="2015" name="Proc. Natl. Acad. Sci. U.S.A.">
        <title>Networks of energetic and metabolic interactions define dynamics in microbial communities.</title>
        <authorList>
            <person name="Embree M."/>
            <person name="Liu J.K."/>
            <person name="Al-Bassam M.M."/>
            <person name="Zengler K."/>
        </authorList>
    </citation>
    <scope>NUCLEOTIDE SEQUENCE</scope>
</reference>
<dbReference type="InterPro" id="IPR011642">
    <property type="entry name" value="Gate_dom"/>
</dbReference>
<feature type="transmembrane region" description="Helical" evidence="1">
    <location>
        <begin position="157"/>
        <end position="179"/>
    </location>
</feature>
<dbReference type="AlphaFoldDB" id="A0A0W8FWR5"/>
<keyword evidence="1" id="KW-0472">Membrane</keyword>
<keyword evidence="1" id="KW-0812">Transmembrane</keyword>
<protein>
    <submittedName>
        <fullName evidence="3">Spore maturation protein a</fullName>
    </submittedName>
</protein>
<dbReference type="Pfam" id="PF07670">
    <property type="entry name" value="Gate"/>
    <property type="match status" value="2"/>
</dbReference>
<dbReference type="InterPro" id="IPR052549">
    <property type="entry name" value="SpmB"/>
</dbReference>
<feature type="transmembrane region" description="Helical" evidence="1">
    <location>
        <begin position="259"/>
        <end position="281"/>
    </location>
</feature>
<feature type="domain" description="Nucleoside transporter/FeoB GTPase Gate" evidence="2">
    <location>
        <begin position="166"/>
        <end position="276"/>
    </location>
</feature>
<feature type="domain" description="Nucleoside transporter/FeoB GTPase Gate" evidence="2">
    <location>
        <begin position="409"/>
        <end position="509"/>
    </location>
</feature>
<dbReference type="EMBL" id="LNQE01000737">
    <property type="protein sequence ID" value="KUG25241.1"/>
    <property type="molecule type" value="Genomic_DNA"/>
</dbReference>
<organism evidence="3">
    <name type="scientific">hydrocarbon metagenome</name>
    <dbReference type="NCBI Taxonomy" id="938273"/>
    <lineage>
        <taxon>unclassified sequences</taxon>
        <taxon>metagenomes</taxon>
        <taxon>ecological metagenomes</taxon>
    </lineage>
</organism>
<feature type="transmembrane region" description="Helical" evidence="1">
    <location>
        <begin position="366"/>
        <end position="387"/>
    </location>
</feature>
<evidence type="ECO:0000313" key="3">
    <source>
        <dbReference type="EMBL" id="KUG25241.1"/>
    </source>
</evidence>
<accession>A0A0W8FWR5</accession>
<evidence type="ECO:0000259" key="2">
    <source>
        <dbReference type="Pfam" id="PF07670"/>
    </source>
</evidence>
<feature type="transmembrane region" description="Helical" evidence="1">
    <location>
        <begin position="332"/>
        <end position="354"/>
    </location>
</feature>
<dbReference type="GO" id="GO:0005886">
    <property type="term" value="C:plasma membrane"/>
    <property type="evidence" value="ECO:0007669"/>
    <property type="project" value="TreeGrafter"/>
</dbReference>
<keyword evidence="1" id="KW-1133">Transmembrane helix</keyword>